<dbReference type="SUPFAM" id="SSF52540">
    <property type="entry name" value="P-loop containing nucleoside triphosphate hydrolases"/>
    <property type="match status" value="2"/>
</dbReference>
<dbReference type="Gene3D" id="2.40.50.140">
    <property type="entry name" value="Nucleic acid-binding proteins"/>
    <property type="match status" value="1"/>
</dbReference>
<evidence type="ECO:0000313" key="12">
    <source>
        <dbReference type="Proteomes" id="UP000178168"/>
    </source>
</evidence>
<dbReference type="InterPro" id="IPR001650">
    <property type="entry name" value="Helicase_C-like"/>
</dbReference>
<comment type="caution">
    <text evidence="11">The sequence shown here is derived from an EMBL/GenBank/DDBJ whole genome shotgun (WGS) entry which is preliminary data.</text>
</comment>
<dbReference type="Proteomes" id="UP000178168">
    <property type="component" value="Unassembled WGS sequence"/>
</dbReference>
<dbReference type="InterPro" id="IPR045562">
    <property type="entry name" value="RecG_dom3_C"/>
</dbReference>
<keyword evidence="6" id="KW-0238">DNA-binding</keyword>
<dbReference type="AlphaFoldDB" id="A0A1G2SIV2"/>
<dbReference type="CDD" id="cd04488">
    <property type="entry name" value="RecG_wedge_OBF"/>
    <property type="match status" value="1"/>
</dbReference>
<evidence type="ECO:0000259" key="10">
    <source>
        <dbReference type="PROSITE" id="PS51194"/>
    </source>
</evidence>
<evidence type="ECO:0000256" key="7">
    <source>
        <dbReference type="ARBA" id="ARBA00023204"/>
    </source>
</evidence>
<keyword evidence="3" id="KW-0378">Hydrolase</keyword>
<dbReference type="PROSITE" id="PS51194">
    <property type="entry name" value="HELICASE_CTER"/>
    <property type="match status" value="1"/>
</dbReference>
<keyword evidence="4" id="KW-0347">Helicase</keyword>
<sequence>MSPDTPLSDLFAIRPDQKKALSRLRIVTARDLLLYLPARYEMRGRESAISGLSKGDTATIYGRVASVKTSRGFRTRIPMGEAQIEDGSGSIKAVWFHQPYIAKTLHPGSAVKVSGTIQERKGELYLANPRIEPLADIPDSSSSLFGTIDQPEAMLPIYPETQGVSSLWLRHHIETLIKKGIHEQIADPIPEEILKRYHLPSLSTALVWVHAPQKEPDATAARKRFAFEEIFVIQLARMRDRALYNSRQAFSAPITPEALATFTKRFPFPLTRAQSRVIDEALTDIATERPMARLIEGDVGSGKTAVAAIATYAAISCAPPDNRFARLQVAYMAPTEILARQHFESFLEYFHGTGIGIGLITGSGCVKFPSKVDPSGTTPISRTQFLRFLKDGELSIVIGTHALIEKTVAFRHLALAIVDEQHRFGTMQRAKLLRKGERVPHLLSMTATPIPRTLALTIYGDLDLSVIDELPPGRLPVATRIILPSERKGVYETVRGELAAGRQAYVICPRIDEPDPTKALALNATSVTEEAKRLKKDVFPHYEIGILHGKLLPKEKEAVMEKFSRGDIHILVATSVVEVGVNVPNATMMVIEGAERFGLAQLHQLRGRIARSTHQAHCFLFTDTKSASSLTRLKAIVGAKNGFELAEKDLMIRGAGELSGMRQSGISDIGMEAIRNLKLVEAARAEARAIIANDPELSGVPHLKARVDHTNKTGHFE</sequence>
<dbReference type="GO" id="GO:0006281">
    <property type="term" value="P:DNA repair"/>
    <property type="evidence" value="ECO:0007669"/>
    <property type="project" value="UniProtKB-KW"/>
</dbReference>
<evidence type="ECO:0000256" key="2">
    <source>
        <dbReference type="ARBA" id="ARBA00022763"/>
    </source>
</evidence>
<dbReference type="Pfam" id="PF19833">
    <property type="entry name" value="RecG_dom3_C"/>
    <property type="match status" value="1"/>
</dbReference>
<dbReference type="GO" id="GO:0003678">
    <property type="term" value="F:DNA helicase activity"/>
    <property type="evidence" value="ECO:0007669"/>
    <property type="project" value="TreeGrafter"/>
</dbReference>
<evidence type="ECO:0000256" key="3">
    <source>
        <dbReference type="ARBA" id="ARBA00022801"/>
    </source>
</evidence>
<proteinExistence type="predicted"/>
<evidence type="ECO:0000259" key="9">
    <source>
        <dbReference type="PROSITE" id="PS51192"/>
    </source>
</evidence>
<organism evidence="11 12">
    <name type="scientific">Candidatus Yonathbacteria bacterium RIFOXYD1_FULL_52_36</name>
    <dbReference type="NCBI Taxonomy" id="1802730"/>
    <lineage>
        <taxon>Bacteria</taxon>
        <taxon>Candidatus Yonathiibacteriota</taxon>
    </lineage>
</organism>
<dbReference type="SMART" id="SM00490">
    <property type="entry name" value="HELICc"/>
    <property type="match status" value="1"/>
</dbReference>
<evidence type="ECO:0000256" key="8">
    <source>
        <dbReference type="ARBA" id="ARBA00049819"/>
    </source>
</evidence>
<dbReference type="GO" id="GO:0016787">
    <property type="term" value="F:hydrolase activity"/>
    <property type="evidence" value="ECO:0007669"/>
    <property type="project" value="UniProtKB-KW"/>
</dbReference>
<protein>
    <recommendedName>
        <fullName evidence="8">Probable DNA 3'-5' helicase RecG</fullName>
    </recommendedName>
</protein>
<dbReference type="PANTHER" id="PTHR47964:SF1">
    <property type="entry name" value="ATP-DEPENDENT DNA HELICASE HOMOLOG RECG, CHLOROPLASTIC"/>
    <property type="match status" value="1"/>
</dbReference>
<dbReference type="Pfam" id="PF00271">
    <property type="entry name" value="Helicase_C"/>
    <property type="match status" value="1"/>
</dbReference>
<gene>
    <name evidence="11" type="ORF">A2591_00775</name>
</gene>
<dbReference type="InterPro" id="IPR027417">
    <property type="entry name" value="P-loop_NTPase"/>
</dbReference>
<dbReference type="EMBL" id="MHUZ01000034">
    <property type="protein sequence ID" value="OHA84936.1"/>
    <property type="molecule type" value="Genomic_DNA"/>
</dbReference>
<dbReference type="GO" id="GO:0003677">
    <property type="term" value="F:DNA binding"/>
    <property type="evidence" value="ECO:0007669"/>
    <property type="project" value="UniProtKB-KW"/>
</dbReference>
<dbReference type="InterPro" id="IPR011545">
    <property type="entry name" value="DEAD/DEAH_box_helicase_dom"/>
</dbReference>
<keyword evidence="2" id="KW-0227">DNA damage</keyword>
<keyword evidence="7" id="KW-0234">DNA repair</keyword>
<evidence type="ECO:0000256" key="6">
    <source>
        <dbReference type="ARBA" id="ARBA00023125"/>
    </source>
</evidence>
<keyword evidence="1" id="KW-0547">Nucleotide-binding</keyword>
<dbReference type="NCBIfam" id="NF008168">
    <property type="entry name" value="PRK10917.2-2"/>
    <property type="match status" value="1"/>
</dbReference>
<evidence type="ECO:0000256" key="1">
    <source>
        <dbReference type="ARBA" id="ARBA00022741"/>
    </source>
</evidence>
<feature type="domain" description="Helicase ATP-binding" evidence="9">
    <location>
        <begin position="284"/>
        <end position="467"/>
    </location>
</feature>
<evidence type="ECO:0000256" key="4">
    <source>
        <dbReference type="ARBA" id="ARBA00022806"/>
    </source>
</evidence>
<dbReference type="InterPro" id="IPR033454">
    <property type="entry name" value="RecG_wedge"/>
</dbReference>
<dbReference type="PANTHER" id="PTHR47964">
    <property type="entry name" value="ATP-DEPENDENT DNA HELICASE HOMOLOG RECG, CHLOROPLASTIC"/>
    <property type="match status" value="1"/>
</dbReference>
<name>A0A1G2SIV2_9BACT</name>
<dbReference type="SUPFAM" id="SSF50249">
    <property type="entry name" value="Nucleic acid-binding proteins"/>
    <property type="match status" value="1"/>
</dbReference>
<dbReference type="Pfam" id="PF17191">
    <property type="entry name" value="RecG_wedge"/>
    <property type="match status" value="1"/>
</dbReference>
<dbReference type="Pfam" id="PF00270">
    <property type="entry name" value="DEAD"/>
    <property type="match status" value="1"/>
</dbReference>
<dbReference type="InterPro" id="IPR047112">
    <property type="entry name" value="RecG/Mfd"/>
</dbReference>
<dbReference type="GO" id="GO:0005524">
    <property type="term" value="F:ATP binding"/>
    <property type="evidence" value="ECO:0007669"/>
    <property type="project" value="UniProtKB-KW"/>
</dbReference>
<dbReference type="STRING" id="1802730.A2591_00775"/>
<dbReference type="PROSITE" id="PS51192">
    <property type="entry name" value="HELICASE_ATP_BIND_1"/>
    <property type="match status" value="1"/>
</dbReference>
<accession>A0A1G2SIV2</accession>
<evidence type="ECO:0000313" key="11">
    <source>
        <dbReference type="EMBL" id="OHA84936.1"/>
    </source>
</evidence>
<dbReference type="InterPro" id="IPR012340">
    <property type="entry name" value="NA-bd_OB-fold"/>
</dbReference>
<keyword evidence="5" id="KW-0067">ATP-binding</keyword>
<feature type="domain" description="Helicase C-terminal" evidence="10">
    <location>
        <begin position="486"/>
        <end position="651"/>
    </location>
</feature>
<evidence type="ECO:0000256" key="5">
    <source>
        <dbReference type="ARBA" id="ARBA00022840"/>
    </source>
</evidence>
<dbReference type="Gene3D" id="3.40.50.300">
    <property type="entry name" value="P-loop containing nucleotide triphosphate hydrolases"/>
    <property type="match status" value="2"/>
</dbReference>
<reference evidence="11 12" key="1">
    <citation type="journal article" date="2016" name="Nat. Commun.">
        <title>Thousands of microbial genomes shed light on interconnected biogeochemical processes in an aquifer system.</title>
        <authorList>
            <person name="Anantharaman K."/>
            <person name="Brown C.T."/>
            <person name="Hug L.A."/>
            <person name="Sharon I."/>
            <person name="Castelle C.J."/>
            <person name="Probst A.J."/>
            <person name="Thomas B.C."/>
            <person name="Singh A."/>
            <person name="Wilkins M.J."/>
            <person name="Karaoz U."/>
            <person name="Brodie E.L."/>
            <person name="Williams K.H."/>
            <person name="Hubbard S.S."/>
            <person name="Banfield J.F."/>
        </authorList>
    </citation>
    <scope>NUCLEOTIDE SEQUENCE [LARGE SCALE GENOMIC DNA]</scope>
</reference>
<dbReference type="SMART" id="SM00487">
    <property type="entry name" value="DEXDc"/>
    <property type="match status" value="1"/>
</dbReference>
<dbReference type="InterPro" id="IPR014001">
    <property type="entry name" value="Helicase_ATP-bd"/>
</dbReference>